<gene>
    <name evidence="9 11" type="primary">hisF</name>
    <name evidence="11" type="ORF">FSZ31_07360</name>
</gene>
<dbReference type="UniPathway" id="UPA00031">
    <property type="reaction ID" value="UER00010"/>
</dbReference>
<sequence length="259" mass="27513">MPAFRIIPCLDVRAGRVVKGVQFANHRDVGDIVEHALYYRDHGADELVFYDITASAERRGIDLAWVERVARVIDIPFAVAGGIATRDAAAAVLDAGADKLSINSPALADPDLIDALARDFGSQCVVLGLDSFRDEDGTYRVKQYTGSEATSRDAGRESIAWAREATERGAGEIVLNCMKRDGMQGGYDCEHIAAVVAAVDVPVIASGGAGKAGHFADAHAAGASGGLAASIFHDRRVAIPDLKQDLAARGIEIRPYDRP</sequence>
<dbReference type="CDD" id="cd04731">
    <property type="entry name" value="HisF"/>
    <property type="match status" value="1"/>
</dbReference>
<dbReference type="InterPro" id="IPR006062">
    <property type="entry name" value="His_biosynth"/>
</dbReference>
<dbReference type="Pfam" id="PF00977">
    <property type="entry name" value="His_biosynth"/>
    <property type="match status" value="1"/>
</dbReference>
<dbReference type="PANTHER" id="PTHR21235">
    <property type="entry name" value="IMIDAZOLE GLYCEROL PHOSPHATE SYNTHASE SUBUNIT HISF/H IGP SYNTHASE SUBUNIT HISF/H"/>
    <property type="match status" value="1"/>
</dbReference>
<dbReference type="Proteomes" id="UP000321129">
    <property type="component" value="Unassembled WGS sequence"/>
</dbReference>
<comment type="caution">
    <text evidence="11">The sequence shown here is derived from an EMBL/GenBank/DDBJ whole genome shotgun (WGS) entry which is preliminary data.</text>
</comment>
<dbReference type="GO" id="GO:0005737">
    <property type="term" value="C:cytoplasm"/>
    <property type="evidence" value="ECO:0007669"/>
    <property type="project" value="UniProtKB-SubCell"/>
</dbReference>
<dbReference type="Gene3D" id="3.20.20.70">
    <property type="entry name" value="Aldolase class I"/>
    <property type="match status" value="1"/>
</dbReference>
<comment type="pathway">
    <text evidence="1 9">Amino-acid biosynthesis; L-histidine biosynthesis; L-histidine from 5-phospho-alpha-D-ribose 1-diphosphate: step 5/9.</text>
</comment>
<name>A0A5C6UA77_9SPHN</name>
<keyword evidence="6 9" id="KW-0456">Lyase</keyword>
<evidence type="ECO:0000256" key="6">
    <source>
        <dbReference type="ARBA" id="ARBA00023239"/>
    </source>
</evidence>
<evidence type="ECO:0000256" key="10">
    <source>
        <dbReference type="RuleBase" id="RU003657"/>
    </source>
</evidence>
<evidence type="ECO:0000256" key="9">
    <source>
        <dbReference type="HAMAP-Rule" id="MF_01013"/>
    </source>
</evidence>
<dbReference type="GO" id="GO:0000105">
    <property type="term" value="P:L-histidine biosynthetic process"/>
    <property type="evidence" value="ECO:0007669"/>
    <property type="project" value="UniProtKB-UniRule"/>
</dbReference>
<dbReference type="EC" id="4.3.2.10" evidence="9"/>
<comment type="catalytic activity">
    <reaction evidence="8 9">
        <text>5-[(5-phospho-1-deoxy-D-ribulos-1-ylimino)methylamino]-1-(5-phospho-beta-D-ribosyl)imidazole-4-carboxamide + L-glutamine = D-erythro-1-(imidazol-4-yl)glycerol 3-phosphate + 5-amino-1-(5-phospho-beta-D-ribosyl)imidazole-4-carboxamide + L-glutamate + H(+)</text>
        <dbReference type="Rhea" id="RHEA:24793"/>
        <dbReference type="ChEBI" id="CHEBI:15378"/>
        <dbReference type="ChEBI" id="CHEBI:29985"/>
        <dbReference type="ChEBI" id="CHEBI:58278"/>
        <dbReference type="ChEBI" id="CHEBI:58359"/>
        <dbReference type="ChEBI" id="CHEBI:58475"/>
        <dbReference type="ChEBI" id="CHEBI:58525"/>
        <dbReference type="EC" id="4.3.2.10"/>
    </reaction>
</comment>
<keyword evidence="12" id="KW-1185">Reference proteome</keyword>
<dbReference type="GO" id="GO:0000107">
    <property type="term" value="F:imidazoleglycerol-phosphate synthase activity"/>
    <property type="evidence" value="ECO:0007669"/>
    <property type="project" value="UniProtKB-UniRule"/>
</dbReference>
<dbReference type="InterPro" id="IPR011060">
    <property type="entry name" value="RibuloseP-bd_barrel"/>
</dbReference>
<feature type="active site" evidence="9">
    <location>
        <position position="130"/>
    </location>
</feature>
<evidence type="ECO:0000256" key="4">
    <source>
        <dbReference type="ARBA" id="ARBA00022605"/>
    </source>
</evidence>
<keyword evidence="4 9" id="KW-0028">Amino-acid biosynthesis</keyword>
<dbReference type="InterPro" id="IPR050064">
    <property type="entry name" value="IGPS_HisA/HisF"/>
</dbReference>
<organism evidence="11 12">
    <name type="scientific">Flavisphingopyxis soli</name>
    <dbReference type="NCBI Taxonomy" id="2601267"/>
    <lineage>
        <taxon>Bacteria</taxon>
        <taxon>Pseudomonadati</taxon>
        <taxon>Pseudomonadota</taxon>
        <taxon>Alphaproteobacteria</taxon>
        <taxon>Sphingomonadales</taxon>
        <taxon>Sphingopyxidaceae</taxon>
        <taxon>Flavisphingopyxis</taxon>
    </lineage>
</organism>
<dbReference type="OrthoDB" id="9781903at2"/>
<proteinExistence type="inferred from homology"/>
<comment type="subunit">
    <text evidence="3 9">Heterodimer of HisH and HisF.</text>
</comment>
<evidence type="ECO:0000256" key="3">
    <source>
        <dbReference type="ARBA" id="ARBA00011152"/>
    </source>
</evidence>
<evidence type="ECO:0000256" key="7">
    <source>
        <dbReference type="ARBA" id="ARBA00025475"/>
    </source>
</evidence>
<dbReference type="RefSeq" id="WP_147122740.1">
    <property type="nucleotide sequence ID" value="NZ_VOPY01000002.1"/>
</dbReference>
<feature type="active site" evidence="9">
    <location>
        <position position="11"/>
    </location>
</feature>
<comment type="function">
    <text evidence="7 9">IGPS catalyzes the conversion of PRFAR and glutamine to IGP, AICAR and glutamate. The HisF subunit catalyzes the cyclization activity that produces IGP and AICAR from PRFAR using the ammonia provided by the HisH subunit.</text>
</comment>
<dbReference type="HAMAP" id="MF_01013">
    <property type="entry name" value="HisF"/>
    <property type="match status" value="1"/>
</dbReference>
<dbReference type="SUPFAM" id="SSF51366">
    <property type="entry name" value="Ribulose-phoshate binding barrel"/>
    <property type="match status" value="1"/>
</dbReference>
<comment type="subcellular location">
    <subcellularLocation>
        <location evidence="9">Cytoplasm</location>
    </subcellularLocation>
</comment>
<dbReference type="GO" id="GO:0016829">
    <property type="term" value="F:lyase activity"/>
    <property type="evidence" value="ECO:0007669"/>
    <property type="project" value="UniProtKB-KW"/>
</dbReference>
<dbReference type="InterPro" id="IPR004651">
    <property type="entry name" value="HisF"/>
</dbReference>
<dbReference type="PANTHER" id="PTHR21235:SF2">
    <property type="entry name" value="IMIDAZOLE GLYCEROL PHOSPHATE SYNTHASE HISHF"/>
    <property type="match status" value="1"/>
</dbReference>
<evidence type="ECO:0000256" key="1">
    <source>
        <dbReference type="ARBA" id="ARBA00005091"/>
    </source>
</evidence>
<dbReference type="NCBIfam" id="TIGR00735">
    <property type="entry name" value="hisF"/>
    <property type="match status" value="1"/>
</dbReference>
<comment type="similarity">
    <text evidence="2 9 10">Belongs to the HisA/HisF family.</text>
</comment>
<evidence type="ECO:0000256" key="8">
    <source>
        <dbReference type="ARBA" id="ARBA00047838"/>
    </source>
</evidence>
<evidence type="ECO:0000256" key="2">
    <source>
        <dbReference type="ARBA" id="ARBA00009667"/>
    </source>
</evidence>
<reference evidence="11 12" key="1">
    <citation type="submission" date="2019-08" db="EMBL/GenBank/DDBJ databases">
        <title>Sphingorhabdus soil sp. nov., isolated from arctic soil.</title>
        <authorList>
            <person name="Liu Y."/>
        </authorList>
    </citation>
    <scope>NUCLEOTIDE SEQUENCE [LARGE SCALE GENOMIC DNA]</scope>
    <source>
        <strain evidence="11 12">D-2Q-5-6</strain>
    </source>
</reference>
<keyword evidence="9" id="KW-0963">Cytoplasm</keyword>
<evidence type="ECO:0000313" key="11">
    <source>
        <dbReference type="EMBL" id="TXC68786.1"/>
    </source>
</evidence>
<dbReference type="InterPro" id="IPR013785">
    <property type="entry name" value="Aldolase_TIM"/>
</dbReference>
<keyword evidence="5 9" id="KW-0368">Histidine biosynthesis</keyword>
<evidence type="ECO:0000313" key="12">
    <source>
        <dbReference type="Proteomes" id="UP000321129"/>
    </source>
</evidence>
<protein>
    <recommendedName>
        <fullName evidence="9">Imidazole glycerol phosphate synthase subunit HisF</fullName>
        <ecNumber evidence="9">4.3.2.10</ecNumber>
    </recommendedName>
    <alternativeName>
        <fullName evidence="9">IGP synthase cyclase subunit</fullName>
    </alternativeName>
    <alternativeName>
        <fullName evidence="9">IGP synthase subunit HisF</fullName>
    </alternativeName>
    <alternativeName>
        <fullName evidence="9">ImGP synthase subunit HisF</fullName>
        <shortName evidence="9">IGPS subunit HisF</shortName>
    </alternativeName>
</protein>
<accession>A0A5C6UA77</accession>
<dbReference type="EMBL" id="VOPY01000002">
    <property type="protein sequence ID" value="TXC68786.1"/>
    <property type="molecule type" value="Genomic_DNA"/>
</dbReference>
<evidence type="ECO:0000256" key="5">
    <source>
        <dbReference type="ARBA" id="ARBA00023102"/>
    </source>
</evidence>
<dbReference type="AlphaFoldDB" id="A0A5C6UA77"/>